<keyword evidence="2" id="KW-0964">Secreted</keyword>
<sequence length="3703" mass="373879">MARFGRRIRRAVKKVKKAVTQAVEIIKDVVEFTFTGELSGTEGNDTLNAIGIAGTVKAKGGDDTVNLGAGAVTVEDTTGALQVNGAAGSVKVRKSGSGDITFRGAAGAVDIVTRGGIDYAGAAFSNQLETVSDDALLRFRGAGGSNSIKGTAATDGDGSRIDVDFVGAGAKNEISTRAAASKVSFAGGGIANSISVVADDAEVDFTGAGADNRISIGTLEGDVQKATRKIGTLLGGVASGNRMLSLGSRIGTVAATATSQAPTPSATTRAKVRFDGAGANNVIDVGANRTEIEFNGAGAHNRISATGYGADSTADISYAGAGGYTDIDVLADRARVDFAGAGIVNSIFVQSDDGAVDFDGIGAGNIVDVRAQDETGNASRAEVTFVGGGGANIIGTQAAESRITFRGAGAYNEIVAAGLGTDSFAEVDFAGGGAWNVIDVVADRGGVRFAGAGGYNEIYLETRDGSVAFDGVGAANLIDLLEKEGAGESRGDIDFTGGGGANILRSFVDHGDIRFTGGGAANHVRRIGSDLATGDVIFTGGGGANIVTSRVLQGDIVFTGGGALNKVRRWMAGDGTTGDVIFAGAGAKNEVLSWVQHGDIRFDGVGAGNDVRRVNKVEDSTGDVVFRGGGGANIVRSEVVTGDIDFAGIGAANVITRQSFHDGSQGDILFAGGGGANVITSTIRHGDIDFTGIGLANVVTRAGDALSTGDIRFLGGGGANVITHEVNDGDLHFAGAGAANVLTRLAAGTGSRGDVVFSGAGIGNAVTSLVDHGDIVFQGAGGANVVTRQGGTGSSGDVAFTGVGLGNIVTHLTDHGDTVFLGGGGGNAVTRRGATGDLDFTGAGIANVIVHDVVSGDLSVTAAGGANVVTRSGAGDTEAVLAGGANVLLAGMGRGAGTETAGAASDVDVTMLGGANVLTTDVTGTTTALLGGRANVARIHGHADVTAVGSVNVITTGAQADTIRSFGIANVITTSGDNNRIESYGAFSVIRDGGEDVAASEKAEGELTLVDVISGATGAVIDTTIDGIEGGQEDAFSDPGIYLEAIEGALDLGETAGAATGPAVADDPQAEPGDPVPSLEEAMAARGAPADPATGTEPGAELGDDWAVMAEAEVSARADPAAAAPQEAPAIDEAALTAGVDAELERHAAGLEKARRSADEVAAETEAEGARAAEEEEDAGDDSVASGTDIAQIGDVEDDENGVIGAKAGFGFEFAGANYNTAILAGLANVASFGTKDDFVIAASALNYISAGDGDDVALMLGLGNVFLGGDGNDVAVQLAAGNVALMGEGNKDVAIQAGHSNFAGKDGDGDLYAFALGTANFVYHGGMRTDQSADRTGNLVAVMGGYLNVAHKQGDGNVTGIQMGNINTLSHAGDGRYVAVMLGSVNVATKVGAGDAYFFMGGNLNVATHVNAHGAAARTVFVMAGRVNVATSVGDGLMVGIFLGTANIVTRVGNGTVGVAMLGKANVLSVVNSDNSAMYAAVGGKVNAVTKAGDGVLVALGYGGIANVVTHVGDGTTVAVQVGKLNVMTKIGNSYAGRDGKGATVMIGAGQANIVTHVGDGTTVIAADGILNVATKVGDGSTVALLNGQANVAIHVGDGMFIGVSVSKVRPGSRTAKAAKTVDSAAAVTQALTDPIPPHDGERALGILDILMTENGEAGHGREGPQMQTDRLSSLLRPGNDEAFAAMMLRFTTLAADVETGIEDAANGMPGSGRGGPDLGGASEAIGDAAQKIGNSATKSPSLSTMYNQVANQVSANIGAKFGKGDVIFTQVGLNSKSKPFAKTANGTDPGQGDAGRQLGEAAQKVGSTNALQTLLGSLDFDFAANIFFRIGDGRTVVGQRGSFNLVANYVDRIDEGSEEETAFAAGERDHGHGFDFVHAASGDSNVSVDVSEDRIFVAGSPDGGLNLDGDGALRTARGRDSLSLFNGSMNAAIKIGDGSSLRGMMGRYNLGVTVGNGSEIAVTKGSYNAVIRVGSVIEGDDDNNFRIGGESGPMDGMKLTVGQNNAVIEYGFSNDLLVNIGSVGGSPSEEAAAASYRERLGAAVNSALDFGKVQKGYLGDTGKVGGPVSFASTKRSTVIADVGRNAASALGNFGMLALFGVSGSTAVNYGSGAGQNSGQYARRTSESQITKFPKAISTGLAGIGSGMSSLAGLFTRTSQDPVLGPQRHNTALNAQIKERRAASQKLVRNAGTYQDGYEIRSAMDEIVGAYTDGFKQGGNVVQAGAGADIVVTYGSGNLVFGDNASAFLVDFSIAAFFPAHAQALSLNELIAMWVNTPHEKNADALFQSKDKFNKAATDQKHWTATQRTIEFVEWFQNFGDIGITIPYFTFGEMFNYGYNADGSIQGYGTDWNAVAGQFLNAFWIDLTLPSSILGGAVGSAGAQGINALLGNDAFAMAGNMLGGFMPDLGENTPDFFQPQDGEDTDPEAVTDTDPLAELEAFMYETDSVGDGSLGDLYFGPSGFPVIPGIPNFSALYETIVNFRDVVSVGEGGPLDNLRNITETLDILQGDGDILVAAGGGNMQFGGHGDDLMIAMGEVGHNFGGYGNDFILSIGKYGYLNGNGGDDYLLGLGAYNTVHDQQGNNTVLAVGDRNDIRLGNGNDTILVVGNKSKARAGGGYNFVMAYGAKNSIYLAGNDVVFGVGGENNYYILGGSSSRALVHNLGAASITLSPGAKAYVEALSDGDTFTGSGGEDLLVFSRDSDAGEMIGDSDAGAEELRRQAELDPETFGAAWSALQDGGVTKSHDTILMRGRNTVAFGGSAGSKDQDRYILGYGLKDGVILDAAGQKLGFGDETEDKIILGERLGLGDYSVELMEDAVMFRREGDDLLIFMPDHRVFADAAAPLNPEALLDDDPDNDTEAMNSVRVADYFNSRTSNGAQVVLSVWDEGAGAASFLAKWNGEYEAEEVRAAAAATESGRDVEAVHTWSDHEFSHYSYLTRDGIKAMIAAFEARKAALAAAGGALPADAEIWAGLWRGEYDAQAQGWKAGGRVRIGTGLEEYKIAQARGLFLAGGVGDERIEGTVLADVIEGGAGNDTLSGGAGSDTIFGGAGNDLLDGGTDPAAAPGTPELAEEADRLDYRGLGAGIRADLRTGEVTGTSGGAAFADTVSGFEELSGTDHADMLDGSDGDDRIFGNGGLDVLRGRGGSDHLDAGTGAAVVDGGAGDDTIVAGGMFAGAVPGLVVDSQIDGGAGSDWIDLSGAAQAVRIDIAAREVLSGGARIDFAGVENAIGSAHDDTLTGGAQANWLDGGDGDDLFTGDLAGDTLTGGAGMDTLDLSAAAAAVEIDLGTGRFATAGVAGGGIDGIETIIGTRFADTLAGAGGVAEVLIGGGGGNVLTGNGGDLDMVSYRDRGGAVEIDLQAGLAVTASGTDSLSGFALAEGSDQGDTLRAAATGSGLHGGAGADLLLGGAGDDILAGGTGSDTLDGGAGRDLADFGDLDRGVEVDLAAGRAVLGAEIDHLAGIEDLAGSRGDDTLTGDNLANEIFGGAGDDALTGRGGADALYGEAGDDLLFGGVGNDLLLGGEGNDTLRSGAGDDTLIGGAGDDLFVVYAGAGDNVIETPDHALEDGPGALSTMDDTSRDVLQIGEAAEEVGARDLWFSRDGDHLLLEVLGGGETVLSRHQISNWYAYDDTSAHRMDEFRIAGSSLTGAAAQQLVEAMAAWSPAEGMIEDRHAALRGDEDLQIALAAAWKPTGGLTFAA</sequence>
<evidence type="ECO:0000313" key="4">
    <source>
        <dbReference type="EMBL" id="MBE3638826.1"/>
    </source>
</evidence>
<reference evidence="4" key="1">
    <citation type="submission" date="2020-09" db="EMBL/GenBank/DDBJ databases">
        <title>A novel bacterium of genus Mangrovicoccus, isolated from South China Sea.</title>
        <authorList>
            <person name="Huang H."/>
            <person name="Mo K."/>
            <person name="Hu Y."/>
        </authorList>
    </citation>
    <scope>NUCLEOTIDE SEQUENCE</scope>
    <source>
        <strain evidence="4">HB182678</strain>
    </source>
</reference>
<dbReference type="EMBL" id="JACVXA010000033">
    <property type="protein sequence ID" value="MBE3638826.1"/>
    <property type="molecule type" value="Genomic_DNA"/>
</dbReference>
<dbReference type="SUPFAM" id="SSF51120">
    <property type="entry name" value="beta-Roll"/>
    <property type="match status" value="6"/>
</dbReference>
<comment type="caution">
    <text evidence="4">The sequence shown here is derived from an EMBL/GenBank/DDBJ whole genome shotgun (WGS) entry which is preliminary data.</text>
</comment>
<evidence type="ECO:0008006" key="6">
    <source>
        <dbReference type="Google" id="ProtNLM"/>
    </source>
</evidence>
<dbReference type="PANTHER" id="PTHR38340:SF1">
    <property type="entry name" value="S-LAYER PROTEIN"/>
    <property type="match status" value="1"/>
</dbReference>
<dbReference type="GO" id="GO:0005576">
    <property type="term" value="C:extracellular region"/>
    <property type="evidence" value="ECO:0007669"/>
    <property type="project" value="UniProtKB-SubCell"/>
</dbReference>
<organism evidence="4 5">
    <name type="scientific">Mangrovicoccus algicola</name>
    <dbReference type="NCBI Taxonomy" id="2771008"/>
    <lineage>
        <taxon>Bacteria</taxon>
        <taxon>Pseudomonadati</taxon>
        <taxon>Pseudomonadota</taxon>
        <taxon>Alphaproteobacteria</taxon>
        <taxon>Rhodobacterales</taxon>
        <taxon>Paracoccaceae</taxon>
        <taxon>Mangrovicoccus</taxon>
    </lineage>
</organism>
<accession>A0A8J6YZI0</accession>
<dbReference type="InterPro" id="IPR011049">
    <property type="entry name" value="Serralysin-like_metalloprot_C"/>
</dbReference>
<dbReference type="PANTHER" id="PTHR38340">
    <property type="entry name" value="S-LAYER PROTEIN"/>
    <property type="match status" value="1"/>
</dbReference>
<dbReference type="RefSeq" id="WP_193182847.1">
    <property type="nucleotide sequence ID" value="NZ_JACVXA010000033.1"/>
</dbReference>
<dbReference type="PROSITE" id="PS00330">
    <property type="entry name" value="HEMOLYSIN_CALCIUM"/>
    <property type="match status" value="6"/>
</dbReference>
<comment type="subcellular location">
    <subcellularLocation>
        <location evidence="1">Secreted</location>
    </subcellularLocation>
</comment>
<dbReference type="InterPro" id="IPR001343">
    <property type="entry name" value="Hemolysn_Ca-bd"/>
</dbReference>
<feature type="region of interest" description="Disordered" evidence="3">
    <location>
        <begin position="1152"/>
        <end position="1186"/>
    </location>
</feature>
<keyword evidence="5" id="KW-1185">Reference proteome</keyword>
<dbReference type="Gene3D" id="2.150.10.10">
    <property type="entry name" value="Serralysin-like metalloprotease, C-terminal"/>
    <property type="match status" value="7"/>
</dbReference>
<name>A0A8J6YZI0_9RHOB</name>
<protein>
    <recommendedName>
        <fullName evidence="6">Calcium-binding protein</fullName>
    </recommendedName>
</protein>
<evidence type="ECO:0000313" key="5">
    <source>
        <dbReference type="Proteomes" id="UP000609121"/>
    </source>
</evidence>
<gene>
    <name evidence="4" type="ORF">ICN82_11500</name>
</gene>
<dbReference type="InterPro" id="IPR050557">
    <property type="entry name" value="RTX_toxin/Mannuronan_C5-epim"/>
</dbReference>
<dbReference type="Proteomes" id="UP000609121">
    <property type="component" value="Unassembled WGS sequence"/>
</dbReference>
<dbReference type="PRINTS" id="PR00313">
    <property type="entry name" value="CABNDNGRPT"/>
</dbReference>
<dbReference type="InterPro" id="IPR018511">
    <property type="entry name" value="Hemolysin-typ_Ca-bd_CS"/>
</dbReference>
<feature type="region of interest" description="Disordered" evidence="3">
    <location>
        <begin position="1058"/>
        <end position="1077"/>
    </location>
</feature>
<evidence type="ECO:0000256" key="3">
    <source>
        <dbReference type="SAM" id="MobiDB-lite"/>
    </source>
</evidence>
<evidence type="ECO:0000256" key="2">
    <source>
        <dbReference type="ARBA" id="ARBA00022525"/>
    </source>
</evidence>
<dbReference type="GO" id="GO:0005509">
    <property type="term" value="F:calcium ion binding"/>
    <property type="evidence" value="ECO:0007669"/>
    <property type="project" value="InterPro"/>
</dbReference>
<dbReference type="Pfam" id="PF00353">
    <property type="entry name" value="HemolysinCabind"/>
    <property type="match status" value="6"/>
</dbReference>
<proteinExistence type="predicted"/>
<evidence type="ECO:0000256" key="1">
    <source>
        <dbReference type="ARBA" id="ARBA00004613"/>
    </source>
</evidence>